<evidence type="ECO:0000256" key="1">
    <source>
        <dbReference type="ARBA" id="ARBA00007623"/>
    </source>
</evidence>
<evidence type="ECO:0000256" key="4">
    <source>
        <dbReference type="ARBA" id="ARBA00022807"/>
    </source>
</evidence>
<evidence type="ECO:0000313" key="9">
    <source>
        <dbReference type="EMBL" id="CAF0859466.1"/>
    </source>
</evidence>
<dbReference type="Pfam" id="PF00648">
    <property type="entry name" value="Peptidase_C2"/>
    <property type="match status" value="1"/>
</dbReference>
<dbReference type="CDD" id="cd00214">
    <property type="entry name" value="Calpain_III"/>
    <property type="match status" value="1"/>
</dbReference>
<gene>
    <name evidence="9" type="ORF">OXX778_LOCUS9363</name>
</gene>
<dbReference type="AlphaFoldDB" id="A0A813WVX9"/>
<accession>A0A813WVX9</accession>
<reference evidence="9" key="1">
    <citation type="submission" date="2021-02" db="EMBL/GenBank/DDBJ databases">
        <authorList>
            <person name="Nowell W R."/>
        </authorList>
    </citation>
    <scope>NUCLEOTIDE SEQUENCE</scope>
    <source>
        <strain evidence="9">Ploen Becks lab</strain>
    </source>
</reference>
<dbReference type="PRINTS" id="PR00704">
    <property type="entry name" value="CALPAIN"/>
</dbReference>
<dbReference type="InterPro" id="IPR022682">
    <property type="entry name" value="Calpain_domain_III"/>
</dbReference>
<dbReference type="Gene3D" id="3.90.70.10">
    <property type="entry name" value="Cysteine proteinases"/>
    <property type="match status" value="1"/>
</dbReference>
<evidence type="ECO:0000256" key="3">
    <source>
        <dbReference type="ARBA" id="ARBA00022801"/>
    </source>
</evidence>
<dbReference type="Gene3D" id="2.60.120.380">
    <property type="match status" value="1"/>
</dbReference>
<protein>
    <recommendedName>
        <fullName evidence="11">Calpain catalytic domain-containing protein</fullName>
    </recommendedName>
</protein>
<dbReference type="EMBL" id="CAJNOC010001376">
    <property type="protein sequence ID" value="CAF0859466.1"/>
    <property type="molecule type" value="Genomic_DNA"/>
</dbReference>
<dbReference type="PANTHER" id="PTHR10183:SF379">
    <property type="entry name" value="CALPAIN-5"/>
    <property type="match status" value="1"/>
</dbReference>
<sequence length="572" mass="65659">MDIIPFKGQVYEELLSQYDENNLFEDPYFSASDRSLYFSRRAPAGIVWKRPNQVKRNAQFVVDGFDRCDMDQGSIGNCWFIAGVVGIMQSPKLFAKVVPSDQSFTDNYAGIFHFRFWQYGQWVDVVVDDRLPFWTNGQLVYANNKDQPNEYWTALLEKAYAKLNGCYEALEAGQTTDALIDMSGGLEESFDLTKLESQSQLWTILYQAYMRNSIMGCSITADASVREAKLSNGLVRGHAYTITKVATVECNGRCVQLLRIRNPWGNDVEWKGAWSDNSREWNMIDSETREELGIVKDHDGEFWMSYKDFLTNWHQVQICHLSVDCFSGEIEKANDIGCMSWRKLAMDCELSWKCSIYHSEWTVGKTAGGCGQPNQAKFWTNPQFLIKVNDVDRDDSEDMATVVIALMQKDSRIKRIKTKSESAEEFIQFKFYRIKDDVAIDDSKTTGLKLYSNQLDRIGSSGSYINSREVTKRFRVQPGYYLIIPSTYDADVNCEFLLRIFTEEDIEANSLDQDKHDLTEEESFFELDDTDTLFSSWDNFFKAAGGNSEETEDATEESTNNRQSVQEACNLM</sequence>
<comment type="caution">
    <text evidence="9">The sequence shown here is derived from an EMBL/GenBank/DDBJ whole genome shotgun (WGS) entry which is preliminary data.</text>
</comment>
<proteinExistence type="inferred from homology"/>
<feature type="domain" description="Peptidase C2 calpain" evidence="8">
    <location>
        <begin position="351"/>
        <end position="509"/>
    </location>
</feature>
<evidence type="ECO:0000256" key="5">
    <source>
        <dbReference type="PIRSR" id="PIRSR622684-1"/>
    </source>
</evidence>
<feature type="active site" evidence="5">
    <location>
        <position position="262"/>
    </location>
</feature>
<comment type="similarity">
    <text evidence="1">Belongs to the peptidase C2 family.</text>
</comment>
<keyword evidence="10" id="KW-1185">Reference proteome</keyword>
<evidence type="ECO:0000256" key="6">
    <source>
        <dbReference type="SAM" id="MobiDB-lite"/>
    </source>
</evidence>
<evidence type="ECO:0000256" key="2">
    <source>
        <dbReference type="ARBA" id="ARBA00022670"/>
    </source>
</evidence>
<dbReference type="InterPro" id="IPR001300">
    <property type="entry name" value="Peptidase_C2_calpain_cat"/>
</dbReference>
<dbReference type="CDD" id="cd00044">
    <property type="entry name" value="CysPc"/>
    <property type="match status" value="1"/>
</dbReference>
<dbReference type="PANTHER" id="PTHR10183">
    <property type="entry name" value="CALPAIN"/>
    <property type="match status" value="1"/>
</dbReference>
<dbReference type="FunFam" id="3.90.70.10:FF:000001">
    <property type="entry name" value="Calpain-1 catalytic subunit"/>
    <property type="match status" value="1"/>
</dbReference>
<keyword evidence="2" id="KW-0645">Protease</keyword>
<organism evidence="9 10">
    <name type="scientific">Brachionus calyciflorus</name>
    <dbReference type="NCBI Taxonomy" id="104777"/>
    <lineage>
        <taxon>Eukaryota</taxon>
        <taxon>Metazoa</taxon>
        <taxon>Spiralia</taxon>
        <taxon>Gnathifera</taxon>
        <taxon>Rotifera</taxon>
        <taxon>Eurotatoria</taxon>
        <taxon>Monogononta</taxon>
        <taxon>Pseudotrocha</taxon>
        <taxon>Ploima</taxon>
        <taxon>Brachionidae</taxon>
        <taxon>Brachionus</taxon>
    </lineage>
</organism>
<dbReference type="InterPro" id="IPR038765">
    <property type="entry name" value="Papain-like_cys_pep_sf"/>
</dbReference>
<dbReference type="SUPFAM" id="SSF49758">
    <property type="entry name" value="Calpain large subunit, middle domain (domain III)"/>
    <property type="match status" value="1"/>
</dbReference>
<evidence type="ECO:0000313" key="10">
    <source>
        <dbReference type="Proteomes" id="UP000663879"/>
    </source>
</evidence>
<dbReference type="OrthoDB" id="424753at2759"/>
<dbReference type="InterPro" id="IPR036213">
    <property type="entry name" value="Calpain_III_sf"/>
</dbReference>
<dbReference type="InterPro" id="IPR000169">
    <property type="entry name" value="Pept_cys_AS"/>
</dbReference>
<dbReference type="GO" id="GO:0004198">
    <property type="term" value="F:calcium-dependent cysteine-type endopeptidase activity"/>
    <property type="evidence" value="ECO:0007669"/>
    <property type="project" value="InterPro"/>
</dbReference>
<dbReference type="SMART" id="SM00230">
    <property type="entry name" value="CysPc"/>
    <property type="match status" value="1"/>
</dbReference>
<dbReference type="InterPro" id="IPR022683">
    <property type="entry name" value="Calpain_III"/>
</dbReference>
<evidence type="ECO:0008006" key="11">
    <source>
        <dbReference type="Google" id="ProtNLM"/>
    </source>
</evidence>
<dbReference type="SMART" id="SM00720">
    <property type="entry name" value="calpain_III"/>
    <property type="match status" value="1"/>
</dbReference>
<dbReference type="PROSITE" id="PS00139">
    <property type="entry name" value="THIOL_PROTEASE_CYS"/>
    <property type="match status" value="1"/>
</dbReference>
<feature type="domain" description="Calpain catalytic" evidence="7">
    <location>
        <begin position="6"/>
        <end position="330"/>
    </location>
</feature>
<evidence type="ECO:0000259" key="8">
    <source>
        <dbReference type="SMART" id="SM00720"/>
    </source>
</evidence>
<dbReference type="InterPro" id="IPR033883">
    <property type="entry name" value="C2_III"/>
</dbReference>
<dbReference type="InterPro" id="IPR022684">
    <property type="entry name" value="Calpain_cysteine_protease"/>
</dbReference>
<dbReference type="SUPFAM" id="SSF54001">
    <property type="entry name" value="Cysteine proteinases"/>
    <property type="match status" value="1"/>
</dbReference>
<dbReference type="Proteomes" id="UP000663879">
    <property type="component" value="Unassembled WGS sequence"/>
</dbReference>
<dbReference type="GO" id="GO:0005737">
    <property type="term" value="C:cytoplasm"/>
    <property type="evidence" value="ECO:0007669"/>
    <property type="project" value="TreeGrafter"/>
</dbReference>
<evidence type="ECO:0000259" key="7">
    <source>
        <dbReference type="SMART" id="SM00230"/>
    </source>
</evidence>
<dbReference type="Pfam" id="PF01067">
    <property type="entry name" value="Calpain_III"/>
    <property type="match status" value="1"/>
</dbReference>
<feature type="region of interest" description="Disordered" evidence="6">
    <location>
        <begin position="544"/>
        <end position="567"/>
    </location>
</feature>
<keyword evidence="4" id="KW-0788">Thiol protease</keyword>
<feature type="active site" evidence="5">
    <location>
        <position position="78"/>
    </location>
</feature>
<dbReference type="GO" id="GO:0006508">
    <property type="term" value="P:proteolysis"/>
    <property type="evidence" value="ECO:0007669"/>
    <property type="project" value="UniProtKB-KW"/>
</dbReference>
<keyword evidence="3" id="KW-0378">Hydrolase</keyword>
<feature type="active site" evidence="5">
    <location>
        <position position="238"/>
    </location>
</feature>
<name>A0A813WVX9_9BILA</name>